<reference evidence="5" key="1">
    <citation type="submission" date="2020-07" db="EMBL/GenBank/DDBJ databases">
        <title>novel species isolated from the respiratory tract of Marmot.</title>
        <authorList>
            <person name="Zhang G."/>
        </authorList>
    </citation>
    <scope>NUCLEOTIDE SEQUENCE [LARGE SCALE GENOMIC DNA]</scope>
    <source>
        <strain evidence="5">686</strain>
    </source>
</reference>
<evidence type="ECO:0000259" key="3">
    <source>
        <dbReference type="SMART" id="SM00903"/>
    </source>
</evidence>
<dbReference type="InterPro" id="IPR050268">
    <property type="entry name" value="NADH-dep_flavin_reductase"/>
</dbReference>
<dbReference type="SUPFAM" id="SSF50475">
    <property type="entry name" value="FMN-binding split barrel"/>
    <property type="match status" value="1"/>
</dbReference>
<dbReference type="Proteomes" id="UP000515663">
    <property type="component" value="Chromosome"/>
</dbReference>
<sequence length="164" mass="17320">MIDQDTFKNIMAAAPGPATVVTATGADGRHQGLTMSAVCSVSLDPPLVLACLDHGSNTLAAVRESGSFTVNYIARGHEDIAMRFAVKSGSKFNGLAFEVFDDNSGGPVLHDHVAAYAVCRVEQMHTSGDHTIVIGHVVRGAAHRDSHALAYARREFFTAATAQV</sequence>
<dbReference type="InterPro" id="IPR002563">
    <property type="entry name" value="Flavin_Rdtase-like_dom"/>
</dbReference>
<dbReference type="KEGG" id="gji:H1R19_00440"/>
<keyword evidence="2" id="KW-0560">Oxidoreductase</keyword>
<dbReference type="RefSeq" id="WP_188330677.1">
    <property type="nucleotide sequence ID" value="NZ_CP059491.1"/>
</dbReference>
<dbReference type="EMBL" id="CP059491">
    <property type="protein sequence ID" value="QMT01718.1"/>
    <property type="molecule type" value="Genomic_DNA"/>
</dbReference>
<accession>A0A7D7LWV3</accession>
<organism evidence="4 5">
    <name type="scientific">Gordonia jinghuaiqii</name>
    <dbReference type="NCBI Taxonomy" id="2758710"/>
    <lineage>
        <taxon>Bacteria</taxon>
        <taxon>Bacillati</taxon>
        <taxon>Actinomycetota</taxon>
        <taxon>Actinomycetes</taxon>
        <taxon>Mycobacteriales</taxon>
        <taxon>Gordoniaceae</taxon>
        <taxon>Gordonia</taxon>
    </lineage>
</organism>
<gene>
    <name evidence="4" type="ORF">H1R19_00440</name>
</gene>
<dbReference type="GO" id="GO:0010181">
    <property type="term" value="F:FMN binding"/>
    <property type="evidence" value="ECO:0007669"/>
    <property type="project" value="InterPro"/>
</dbReference>
<dbReference type="PANTHER" id="PTHR30466:SF11">
    <property type="entry name" value="FLAVIN-DEPENDENT MONOOXYGENASE, REDUCTASE SUBUNIT HSAB"/>
    <property type="match status" value="1"/>
</dbReference>
<evidence type="ECO:0000256" key="2">
    <source>
        <dbReference type="ARBA" id="ARBA00023002"/>
    </source>
</evidence>
<dbReference type="InterPro" id="IPR012349">
    <property type="entry name" value="Split_barrel_FMN-bd"/>
</dbReference>
<name>A0A7D7LWV3_9ACTN</name>
<evidence type="ECO:0000313" key="5">
    <source>
        <dbReference type="Proteomes" id="UP000515663"/>
    </source>
</evidence>
<dbReference type="SMART" id="SM00903">
    <property type="entry name" value="Flavin_Reduct"/>
    <property type="match status" value="1"/>
</dbReference>
<dbReference type="AlphaFoldDB" id="A0A7D7LWV3"/>
<dbReference type="GO" id="GO:0042602">
    <property type="term" value="F:riboflavin reductase (NADPH) activity"/>
    <property type="evidence" value="ECO:0007669"/>
    <property type="project" value="TreeGrafter"/>
</dbReference>
<feature type="domain" description="Flavin reductase like" evidence="3">
    <location>
        <begin position="11"/>
        <end position="158"/>
    </location>
</feature>
<dbReference type="PANTHER" id="PTHR30466">
    <property type="entry name" value="FLAVIN REDUCTASE"/>
    <property type="match status" value="1"/>
</dbReference>
<evidence type="ECO:0000256" key="1">
    <source>
        <dbReference type="ARBA" id="ARBA00008898"/>
    </source>
</evidence>
<evidence type="ECO:0000313" key="4">
    <source>
        <dbReference type="EMBL" id="QMT01718.1"/>
    </source>
</evidence>
<comment type="similarity">
    <text evidence="1">Belongs to the non-flavoprotein flavin reductase family.</text>
</comment>
<dbReference type="Pfam" id="PF01613">
    <property type="entry name" value="Flavin_Reduct"/>
    <property type="match status" value="1"/>
</dbReference>
<proteinExistence type="inferred from homology"/>
<dbReference type="Gene3D" id="2.30.110.10">
    <property type="entry name" value="Electron Transport, Fmn-binding Protein, Chain A"/>
    <property type="match status" value="1"/>
</dbReference>
<keyword evidence="5" id="KW-1185">Reference proteome</keyword>
<protein>
    <submittedName>
        <fullName evidence="4">Flavin reductase family protein</fullName>
    </submittedName>
</protein>